<evidence type="ECO:0000313" key="1">
    <source>
        <dbReference type="EMBL" id="ETJ42931.1"/>
    </source>
</evidence>
<dbReference type="EMBL" id="AZMM01003086">
    <property type="protein sequence ID" value="ETJ42931.1"/>
    <property type="molecule type" value="Genomic_DNA"/>
</dbReference>
<protein>
    <submittedName>
        <fullName evidence="1">Uncharacterized protein</fullName>
    </submittedName>
</protein>
<dbReference type="AlphaFoldDB" id="W1YKQ2"/>
<reference evidence="1" key="1">
    <citation type="submission" date="2013-12" db="EMBL/GenBank/DDBJ databases">
        <title>A Varibaculum cambriense genome reconstructed from a premature infant gut community with otherwise low bacterial novelty that shifts toward anaerobic metabolism during the third week of life.</title>
        <authorList>
            <person name="Brown C.T."/>
            <person name="Sharon I."/>
            <person name="Thomas B.C."/>
            <person name="Castelle C.J."/>
            <person name="Morowitz M.J."/>
            <person name="Banfield J.F."/>
        </authorList>
    </citation>
    <scope>NUCLEOTIDE SEQUENCE</scope>
</reference>
<comment type="caution">
    <text evidence="1">The sequence shown here is derived from an EMBL/GenBank/DDBJ whole genome shotgun (WGS) entry which is preliminary data.</text>
</comment>
<organism evidence="1">
    <name type="scientific">human gut metagenome</name>
    <dbReference type="NCBI Taxonomy" id="408170"/>
    <lineage>
        <taxon>unclassified sequences</taxon>
        <taxon>metagenomes</taxon>
        <taxon>organismal metagenomes</taxon>
    </lineage>
</organism>
<accession>W1YKQ2</accession>
<gene>
    <name evidence="1" type="ORF">Q604_UNBC03086G0001</name>
</gene>
<feature type="non-terminal residue" evidence="1">
    <location>
        <position position="77"/>
    </location>
</feature>
<proteinExistence type="predicted"/>
<sequence length="77" mass="9063">MFELNRSVFSIYFRELIEIPNILLTSASDNLCLIRTAASQEIRWLNIILIISRSWFSRSIIFPSFGILISELPYRPR</sequence>
<name>W1YKQ2_9ZZZZ</name>